<keyword evidence="3" id="KW-0349">Heme</keyword>
<evidence type="ECO:0000256" key="6">
    <source>
        <dbReference type="ARBA" id="ARBA00022989"/>
    </source>
</evidence>
<dbReference type="InterPro" id="IPR036396">
    <property type="entry name" value="Cyt_P450_sf"/>
</dbReference>
<evidence type="ECO:0000256" key="8">
    <source>
        <dbReference type="ARBA" id="ARBA00023004"/>
    </source>
</evidence>
<dbReference type="AlphaFoldDB" id="A0A7N2QYA1"/>
<proteinExistence type="predicted"/>
<dbReference type="GO" id="GO:0005506">
    <property type="term" value="F:iron ion binding"/>
    <property type="evidence" value="ECO:0007669"/>
    <property type="project" value="InterPro"/>
</dbReference>
<dbReference type="InParanoid" id="A0A7N2QYA1"/>
<keyword evidence="13" id="KW-1185">Reference proteome</keyword>
<dbReference type="Proteomes" id="UP000594261">
    <property type="component" value="Chromosome 2"/>
</dbReference>
<evidence type="ECO:0000256" key="2">
    <source>
        <dbReference type="ARBA" id="ARBA00004370"/>
    </source>
</evidence>
<reference evidence="12" key="2">
    <citation type="submission" date="2021-01" db="UniProtKB">
        <authorList>
            <consortium name="EnsemblPlants"/>
        </authorList>
    </citation>
    <scope>IDENTIFICATION</scope>
</reference>
<evidence type="ECO:0000256" key="4">
    <source>
        <dbReference type="ARBA" id="ARBA00022692"/>
    </source>
</evidence>
<accession>A0A7N2QYA1</accession>
<keyword evidence="11" id="KW-0732">Signal</keyword>
<dbReference type="Gene3D" id="1.10.630.10">
    <property type="entry name" value="Cytochrome P450"/>
    <property type="match status" value="1"/>
</dbReference>
<dbReference type="GO" id="GO:0020037">
    <property type="term" value="F:heme binding"/>
    <property type="evidence" value="ECO:0007669"/>
    <property type="project" value="InterPro"/>
</dbReference>
<keyword evidence="5" id="KW-0479">Metal-binding</keyword>
<dbReference type="OMA" id="MGKHESE"/>
<organism evidence="12 13">
    <name type="scientific">Quercus lobata</name>
    <name type="common">Valley oak</name>
    <dbReference type="NCBI Taxonomy" id="97700"/>
    <lineage>
        <taxon>Eukaryota</taxon>
        <taxon>Viridiplantae</taxon>
        <taxon>Streptophyta</taxon>
        <taxon>Embryophyta</taxon>
        <taxon>Tracheophyta</taxon>
        <taxon>Spermatophyta</taxon>
        <taxon>Magnoliopsida</taxon>
        <taxon>eudicotyledons</taxon>
        <taxon>Gunneridae</taxon>
        <taxon>Pentapetalae</taxon>
        <taxon>rosids</taxon>
        <taxon>fabids</taxon>
        <taxon>Fagales</taxon>
        <taxon>Fagaceae</taxon>
        <taxon>Quercus</taxon>
    </lineage>
</organism>
<comment type="cofactor">
    <cofactor evidence="1">
        <name>heme</name>
        <dbReference type="ChEBI" id="CHEBI:30413"/>
    </cofactor>
</comment>
<keyword evidence="8" id="KW-0408">Iron</keyword>
<evidence type="ECO:0000256" key="10">
    <source>
        <dbReference type="ARBA" id="ARBA00023136"/>
    </source>
</evidence>
<comment type="subcellular location">
    <subcellularLocation>
        <location evidence="2">Membrane</location>
    </subcellularLocation>
</comment>
<evidence type="ECO:0000313" key="12">
    <source>
        <dbReference type="EnsemblPlants" id="QL02p006923:mrna"/>
    </source>
</evidence>
<evidence type="ECO:0008006" key="14">
    <source>
        <dbReference type="Google" id="ProtNLM"/>
    </source>
</evidence>
<dbReference type="GO" id="GO:0016705">
    <property type="term" value="F:oxidoreductase activity, acting on paired donors, with incorporation or reduction of molecular oxygen"/>
    <property type="evidence" value="ECO:0007669"/>
    <property type="project" value="InterPro"/>
</dbReference>
<protein>
    <recommendedName>
        <fullName evidence="14">Secreted protein</fullName>
    </recommendedName>
</protein>
<keyword evidence="10" id="KW-0472">Membrane</keyword>
<evidence type="ECO:0000256" key="3">
    <source>
        <dbReference type="ARBA" id="ARBA00022617"/>
    </source>
</evidence>
<dbReference type="Gramene" id="QL02p006923:mrna">
    <property type="protein sequence ID" value="QL02p006923:mrna"/>
    <property type="gene ID" value="QL02p006923"/>
</dbReference>
<evidence type="ECO:0000256" key="9">
    <source>
        <dbReference type="ARBA" id="ARBA00023033"/>
    </source>
</evidence>
<dbReference type="SUPFAM" id="SSF48264">
    <property type="entry name" value="Cytochrome P450"/>
    <property type="match status" value="1"/>
</dbReference>
<feature type="chain" id="PRO_5029705530" description="Secreted protein" evidence="11">
    <location>
        <begin position="18"/>
        <end position="81"/>
    </location>
</feature>
<keyword evidence="4" id="KW-0812">Transmembrane</keyword>
<dbReference type="EnsemblPlants" id="QL02p006923:mrna">
    <property type="protein sequence ID" value="QL02p006923:mrna"/>
    <property type="gene ID" value="QL02p006923"/>
</dbReference>
<keyword evidence="9" id="KW-0503">Monooxygenase</keyword>
<evidence type="ECO:0000256" key="5">
    <source>
        <dbReference type="ARBA" id="ARBA00022723"/>
    </source>
</evidence>
<dbReference type="PANTHER" id="PTHR47947:SF26">
    <property type="entry name" value="CYTOCHROME P450"/>
    <property type="match status" value="1"/>
</dbReference>
<evidence type="ECO:0000256" key="1">
    <source>
        <dbReference type="ARBA" id="ARBA00001971"/>
    </source>
</evidence>
<dbReference type="GO" id="GO:0004497">
    <property type="term" value="F:monooxygenase activity"/>
    <property type="evidence" value="ECO:0007669"/>
    <property type="project" value="UniProtKB-KW"/>
</dbReference>
<dbReference type="GO" id="GO:0016020">
    <property type="term" value="C:membrane"/>
    <property type="evidence" value="ECO:0007669"/>
    <property type="project" value="UniProtKB-SubCell"/>
</dbReference>
<name>A0A7N2QYA1_QUELO</name>
<evidence type="ECO:0000313" key="13">
    <source>
        <dbReference type="Proteomes" id="UP000594261"/>
    </source>
</evidence>
<keyword evidence="7" id="KW-0560">Oxidoreductase</keyword>
<evidence type="ECO:0000256" key="7">
    <source>
        <dbReference type="ARBA" id="ARBA00023002"/>
    </source>
</evidence>
<dbReference type="InterPro" id="IPR050651">
    <property type="entry name" value="Plant_Cytochrome_P450_Monoox"/>
</dbReference>
<keyword evidence="6" id="KW-1133">Transmembrane helix</keyword>
<sequence>MCLGISFALQVMQLTLATLLHAFEIATPANEPVDMTETAGQTNFKATPLEVHLTPRLNVQGFKRSVMGKHESEGTSVVSLY</sequence>
<feature type="signal peptide" evidence="11">
    <location>
        <begin position="1"/>
        <end position="17"/>
    </location>
</feature>
<evidence type="ECO:0000256" key="11">
    <source>
        <dbReference type="SAM" id="SignalP"/>
    </source>
</evidence>
<dbReference type="PANTHER" id="PTHR47947">
    <property type="entry name" value="CYTOCHROME P450 82C3-RELATED"/>
    <property type="match status" value="1"/>
</dbReference>
<reference evidence="13" key="1">
    <citation type="journal article" date="2016" name="G3 (Bethesda)">
        <title>First Draft Assembly and Annotation of the Genome of a California Endemic Oak Quercus lobata Nee (Fagaceae).</title>
        <authorList>
            <person name="Sork V.L."/>
            <person name="Fitz-Gibbon S.T."/>
            <person name="Puiu D."/>
            <person name="Crepeau M."/>
            <person name="Gugger P.F."/>
            <person name="Sherman R."/>
            <person name="Stevens K."/>
            <person name="Langley C.H."/>
            <person name="Pellegrini M."/>
            <person name="Salzberg S.L."/>
        </authorList>
    </citation>
    <scope>NUCLEOTIDE SEQUENCE [LARGE SCALE GENOMIC DNA]</scope>
    <source>
        <strain evidence="13">cv. SW786</strain>
    </source>
</reference>